<gene>
    <name evidence="7" type="primary">LOC111088393</name>
</gene>
<dbReference type="PROSITE" id="PS50222">
    <property type="entry name" value="EF_HAND_2"/>
    <property type="match status" value="4"/>
</dbReference>
<dbReference type="CDD" id="cd00051">
    <property type="entry name" value="EFh"/>
    <property type="match status" value="1"/>
</dbReference>
<dbReference type="Proteomes" id="UP000694941">
    <property type="component" value="Unplaced"/>
</dbReference>
<dbReference type="Pfam" id="PF08976">
    <property type="entry name" value="EF-hand_11"/>
    <property type="match status" value="1"/>
</dbReference>
<name>A0ABM1TE11_LIMPO</name>
<dbReference type="PANTHER" id="PTHR20875:SF2">
    <property type="entry name" value="EF-HAND CALCIUM-BINDING DOMAIN-CONTAINING PROTEIN 6"/>
    <property type="match status" value="1"/>
</dbReference>
<feature type="domain" description="EF-hand" evidence="5">
    <location>
        <begin position="316"/>
        <end position="351"/>
    </location>
</feature>
<dbReference type="GeneID" id="111088393"/>
<dbReference type="InterPro" id="IPR015070">
    <property type="entry name" value="EF_hand_DJBP"/>
</dbReference>
<dbReference type="PROSITE" id="PS00018">
    <property type="entry name" value="EF_HAND_1"/>
    <property type="match status" value="1"/>
</dbReference>
<evidence type="ECO:0000256" key="2">
    <source>
        <dbReference type="ARBA" id="ARBA00022737"/>
    </source>
</evidence>
<evidence type="ECO:0000256" key="1">
    <source>
        <dbReference type="ARBA" id="ARBA00022553"/>
    </source>
</evidence>
<evidence type="ECO:0000313" key="6">
    <source>
        <dbReference type="Proteomes" id="UP000694941"/>
    </source>
</evidence>
<feature type="compositionally biased region" description="Polar residues" evidence="4">
    <location>
        <begin position="670"/>
        <end position="684"/>
    </location>
</feature>
<dbReference type="InterPro" id="IPR002048">
    <property type="entry name" value="EF_hand_dom"/>
</dbReference>
<dbReference type="InterPro" id="IPR018247">
    <property type="entry name" value="EF_Hand_1_Ca_BS"/>
</dbReference>
<sequence>MSQSLVQSLSHARSWSAGSLYSKCNSRSQSVSSQKTSQLHRGSVSDLSSISSFNTYRPDSSVHIDQIREQLCHIAKTKYQEIRQGFGSYDKNGTGKVQREQFKQVLRTFCLPITSHQFENLMTQFKWRPDADGRLNYQDILNDLTGFNHTEGEKYVIKRSVPTNIPVDELEFGLKQKISSNMKNIIRGIWLYDYNKDGKIQKEELRTVLENYCFKMTDEQFNRLWNRYDPQKTGLVSYKDFLINLGVNSSRYQQFMPKDTVIRALNWSSSLGENKTDVERNKDIEEKSAIEENNHPSIQDLKLEEIEKTFKEKVYSNSAAIQQAFQLRDPSNSGYLKIEDFHAVLNYFIMPMSSSLFLQLLERLKVLDKVSGSKISWVNFSKTFCQSHSPQKRIDNQSTENTVRTLAQNLKRCEIVEKLRQNIVNPSVRLKAVITQLNQNGDRQVTRTELRRAIECGWSFRLTEEEFHELMILLDPGHTNLIPCQNFLNIFEKNGNYNKQGKNTSKILSEKQFEEQKKYLAHKYQNMSSKKLKSKLKIHLNQSLANIEKDTEKWVRTVNRLVPYKSAVGSSLTSKEVETYLREAVCSQHEALLKDFEDIDYCKAGIAHKDDVRLLLNKYALRLTEKQFEQLWKTLPKNEFDNLKYVQFLDEYKTKSDIKIPTVTPLEHSGVSQDPGTNCSVTSRILSPFTSRRSTATQQSSKENLSQENKPTSLALKQNILPFRPRTASPNNERQHFEHLSIEGNKAPTRPSSAVPYIKKSLTPQNLTRSASASNLQFGHAKLQKSRGFIEQKTQPKLPSPIHLGWTERIGNYDSPSKKAFDAGYTSPLSDAFRGDSQVRPPSGSPNIKDTNAKSHRTQQVISNIKNSENEALLNKYVVLKWRDIARKCELIDKKKEGLVKNVDLIGILQKAGIPLNDKDLNELLTSKFEIHNKDEINYWDFLRKFLLYFGNNQRCGFAARQKLQKTRTSVQFGRESPHLYKTLLSMREKVLANWRVLRHRFRSHDPQITGLVDAFDFRQILQQHAIHLNEEDIFQILNYYDPSLSGKISYNDFLRVFVKSL</sequence>
<feature type="region of interest" description="Disordered" evidence="4">
    <location>
        <begin position="832"/>
        <end position="856"/>
    </location>
</feature>
<keyword evidence="6" id="KW-1185">Reference proteome</keyword>
<keyword evidence="3" id="KW-0106">Calcium</keyword>
<feature type="compositionally biased region" description="Low complexity" evidence="4">
    <location>
        <begin position="690"/>
        <end position="701"/>
    </location>
</feature>
<dbReference type="Gene3D" id="1.10.238.10">
    <property type="entry name" value="EF-hand"/>
    <property type="match status" value="7"/>
</dbReference>
<keyword evidence="2" id="KW-0677">Repeat</keyword>
<keyword evidence="1" id="KW-0597">Phosphoprotein</keyword>
<dbReference type="RefSeq" id="XP_022254117.1">
    <property type="nucleotide sequence ID" value="XM_022398409.1"/>
</dbReference>
<reference evidence="7" key="1">
    <citation type="submission" date="2025-08" db="UniProtKB">
        <authorList>
            <consortium name="RefSeq"/>
        </authorList>
    </citation>
    <scope>IDENTIFICATION</scope>
    <source>
        <tissue evidence="7">Muscle</tissue>
    </source>
</reference>
<evidence type="ECO:0000256" key="3">
    <source>
        <dbReference type="ARBA" id="ARBA00022837"/>
    </source>
</evidence>
<accession>A0ABM1TE11</accession>
<dbReference type="SUPFAM" id="SSF47473">
    <property type="entry name" value="EF-hand"/>
    <property type="match status" value="4"/>
</dbReference>
<dbReference type="SMART" id="SM00054">
    <property type="entry name" value="EFh"/>
    <property type="match status" value="5"/>
</dbReference>
<feature type="region of interest" description="Disordered" evidence="4">
    <location>
        <begin position="665"/>
        <end position="684"/>
    </location>
</feature>
<feature type="domain" description="EF-hand" evidence="5">
    <location>
        <begin position="191"/>
        <end position="215"/>
    </location>
</feature>
<dbReference type="InterPro" id="IPR052603">
    <property type="entry name" value="EFCB6"/>
</dbReference>
<evidence type="ECO:0000313" key="7">
    <source>
        <dbReference type="RefSeq" id="XP_022254117.1"/>
    </source>
</evidence>
<dbReference type="Pfam" id="PF13499">
    <property type="entry name" value="EF-hand_7"/>
    <property type="match status" value="2"/>
</dbReference>
<dbReference type="InterPro" id="IPR011992">
    <property type="entry name" value="EF-hand-dom_pair"/>
</dbReference>
<dbReference type="PANTHER" id="PTHR20875">
    <property type="entry name" value="EF-HAND CALCIUM-BINDING DOMAIN-CONTAINING PROTEIN 6-RELATED"/>
    <property type="match status" value="1"/>
</dbReference>
<evidence type="ECO:0000256" key="4">
    <source>
        <dbReference type="SAM" id="MobiDB-lite"/>
    </source>
</evidence>
<evidence type="ECO:0000259" key="5">
    <source>
        <dbReference type="PROSITE" id="PS50222"/>
    </source>
</evidence>
<feature type="domain" description="EF-hand" evidence="5">
    <location>
        <begin position="77"/>
        <end position="112"/>
    </location>
</feature>
<feature type="region of interest" description="Disordered" evidence="4">
    <location>
        <begin position="690"/>
        <end position="715"/>
    </location>
</feature>
<proteinExistence type="predicted"/>
<protein>
    <submittedName>
        <fullName evidence="7">EF-hand calcium-binding domain-containing protein 6-like isoform X1</fullName>
    </submittedName>
</protein>
<feature type="compositionally biased region" description="Polar residues" evidence="4">
    <location>
        <begin position="702"/>
        <end position="715"/>
    </location>
</feature>
<organism evidence="6 7">
    <name type="scientific">Limulus polyphemus</name>
    <name type="common">Atlantic horseshoe crab</name>
    <dbReference type="NCBI Taxonomy" id="6850"/>
    <lineage>
        <taxon>Eukaryota</taxon>
        <taxon>Metazoa</taxon>
        <taxon>Ecdysozoa</taxon>
        <taxon>Arthropoda</taxon>
        <taxon>Chelicerata</taxon>
        <taxon>Merostomata</taxon>
        <taxon>Xiphosura</taxon>
        <taxon>Limulidae</taxon>
        <taxon>Limulus</taxon>
    </lineage>
</organism>
<feature type="domain" description="EF-hand" evidence="5">
    <location>
        <begin position="1029"/>
        <end position="1062"/>
    </location>
</feature>